<proteinExistence type="inferred from homology"/>
<dbReference type="GO" id="GO:0007034">
    <property type="term" value="P:vacuolar transport"/>
    <property type="evidence" value="ECO:0007669"/>
    <property type="project" value="TreeGrafter"/>
</dbReference>
<feature type="region of interest" description="Disordered" evidence="3">
    <location>
        <begin position="1061"/>
        <end position="1087"/>
    </location>
</feature>
<dbReference type="InterPro" id="IPR039272">
    <property type="entry name" value="CLEC16A/TT9"/>
</dbReference>
<dbReference type="Pfam" id="PF19439">
    <property type="entry name" value="CLEC16A_C"/>
    <property type="match status" value="2"/>
</dbReference>
<feature type="compositionally biased region" description="Basic and acidic residues" evidence="3">
    <location>
        <begin position="411"/>
        <end position="429"/>
    </location>
</feature>
<name>A0A6S7GUM8_PARCT</name>
<evidence type="ECO:0000259" key="5">
    <source>
        <dbReference type="Pfam" id="PF19439"/>
    </source>
</evidence>
<gene>
    <name evidence="6" type="ORF">PACLA_8A052444</name>
</gene>
<dbReference type="InterPro" id="IPR019155">
    <property type="entry name" value="CLEC16A/TT9_N"/>
</dbReference>
<dbReference type="GO" id="GO:0006914">
    <property type="term" value="P:autophagy"/>
    <property type="evidence" value="ECO:0007669"/>
    <property type="project" value="UniProtKB-KW"/>
</dbReference>
<evidence type="ECO:0000313" key="6">
    <source>
        <dbReference type="EMBL" id="CAB3988251.1"/>
    </source>
</evidence>
<comment type="similarity">
    <text evidence="1">Belongs to the CLEC16A/gop-1 family.</text>
</comment>
<feature type="domain" description="CLEC16A/TT9 C-terminal" evidence="5">
    <location>
        <begin position="245"/>
        <end position="375"/>
    </location>
</feature>
<evidence type="ECO:0000256" key="2">
    <source>
        <dbReference type="ARBA" id="ARBA00023006"/>
    </source>
</evidence>
<dbReference type="Proteomes" id="UP001152795">
    <property type="component" value="Unassembled WGS sequence"/>
</dbReference>
<protein>
    <submittedName>
        <fullName evidence="6">Uncharacterized protein</fullName>
    </submittedName>
</protein>
<feature type="region of interest" description="Disordered" evidence="3">
    <location>
        <begin position="408"/>
        <end position="435"/>
    </location>
</feature>
<feature type="region of interest" description="Disordered" evidence="3">
    <location>
        <begin position="453"/>
        <end position="478"/>
    </location>
</feature>
<dbReference type="EMBL" id="CACRXK020001297">
    <property type="protein sequence ID" value="CAB3988251.1"/>
    <property type="molecule type" value="Genomic_DNA"/>
</dbReference>
<feature type="domain" description="CLEC16A/TT9 C-terminal" evidence="5">
    <location>
        <begin position="537"/>
        <end position="973"/>
    </location>
</feature>
<evidence type="ECO:0000256" key="1">
    <source>
        <dbReference type="ARBA" id="ARBA00006441"/>
    </source>
</evidence>
<feature type="domain" description="FPL" evidence="4">
    <location>
        <begin position="50"/>
        <end position="197"/>
    </location>
</feature>
<dbReference type="PANTHER" id="PTHR21481:SF0">
    <property type="entry name" value="PROTEIN CLEC16A"/>
    <property type="match status" value="1"/>
</dbReference>
<sequence>MFQRQRNWWTEVIWKPKKAHSLEQLRYHHYILTKNAVVTDQNRSLLVETLRSIAEILIWGDQNDSTVFDFFLEKNMLLFFLKILNQNPGTYVCVQLLQTLNILFENIRHETSLYYLLSNNHVNSIIIHKFDFSNEEILAYYISFLKTLSLKLNLHVINFFFNERKNDYALYTEALKFFDHKENMVRIAVRTLTLNVFRVNDKAMLNFIVNKTANAYFCNLIWYIGNHAIELEKCSITESDHLHCGRLKDLVADHLDHLHYINDILCLNIVELNEILTDFLLDRLIIPLYLYSLVTDDTAKENKPHICKLFALYLISQIFLIIKHPPLVSTLTDVILQGEELTSSPVQSPSSPRKHGYGVRSFTAPADSLEQALLACGINNEGYTITNRLNDLARQRSRHVANSKFYTKAGNQEKKWRPDEARQKARREETENDVNVPENDVTLSENDVSFSENDVIRSESPKGALSDSCPVPMNDTPLGQVTGDDDDGDGLMMTKETSNEVKGFTTEESAIPNSVKVSDVAPPLPKSLLVRPAEFKPSRMYFQTLIKSLDCSHDDREALFTLCLFHSLIKNQGVDPDLLRYIGLFPSQQSDNYNDDLIQALIKIMEQASKHVNKVRLVTLQMSVILLKQLVYNGHPGQSVLKDVHLALLENVRESCTLELRNYYKSDDIFLDMFEAEYRQMKVKPLNVEHLMMDASLLLPVTATPLTGIEFSKRLACGEVEHTQRTVRVFLMVRELSLTVRREPERQLPLSKVEYSVKENEVLDLNNSDLISCTVVDENRTLRRFLVIDEAQFILVEPDTTRLGWGVVKFVALLQDVEISPDKYDSRSLFITIHQPFARSTRGPRRPLMTAKFMFDDYVRCMSAKQRLHRRRTSLRHIKLQRIAQLLEVPIMASPAPHFFPITPPSFSQPSIASPQGFRSHPGGAVAVSDISLDKSLSHEKTIDESANIEVSADTAMKDHRMAAPESCLHPSQTSGDQARALASVLDISDQRKTPESDDVIELASDVLDTSSWSDGMSSEHSGAALSDRKYPSAPATPRGQRRFGNSEFHIVEWRVSDLNRNNSMSEPSLFLQASEGNDLQEDSKTS</sequence>
<feature type="compositionally biased region" description="Polar residues" evidence="3">
    <location>
        <begin position="1010"/>
        <end position="1021"/>
    </location>
</feature>
<dbReference type="OrthoDB" id="294052at2759"/>
<evidence type="ECO:0000313" key="7">
    <source>
        <dbReference type="Proteomes" id="UP001152795"/>
    </source>
</evidence>
<reference evidence="6" key="1">
    <citation type="submission" date="2020-04" db="EMBL/GenBank/DDBJ databases">
        <authorList>
            <person name="Alioto T."/>
            <person name="Alioto T."/>
            <person name="Gomez Garrido J."/>
        </authorList>
    </citation>
    <scope>NUCLEOTIDE SEQUENCE</scope>
    <source>
        <strain evidence="6">A484AB</strain>
    </source>
</reference>
<evidence type="ECO:0000259" key="4">
    <source>
        <dbReference type="Pfam" id="PF09758"/>
    </source>
</evidence>
<dbReference type="PANTHER" id="PTHR21481">
    <property type="entry name" value="PROTEIN CLEC16A"/>
    <property type="match status" value="1"/>
</dbReference>
<comment type="caution">
    <text evidence="6">The sequence shown here is derived from an EMBL/GenBank/DDBJ whole genome shotgun (WGS) entry which is preliminary data.</text>
</comment>
<dbReference type="GO" id="GO:0005770">
    <property type="term" value="C:late endosome"/>
    <property type="evidence" value="ECO:0007669"/>
    <property type="project" value="TreeGrafter"/>
</dbReference>
<keyword evidence="7" id="KW-1185">Reference proteome</keyword>
<dbReference type="AlphaFoldDB" id="A0A6S7GUM8"/>
<dbReference type="GO" id="GO:1901096">
    <property type="term" value="P:regulation of autophagosome maturation"/>
    <property type="evidence" value="ECO:0007669"/>
    <property type="project" value="TreeGrafter"/>
</dbReference>
<keyword evidence="2" id="KW-0072">Autophagy</keyword>
<dbReference type="InterPro" id="IPR045820">
    <property type="entry name" value="CLEC16A/TT9_C"/>
</dbReference>
<dbReference type="GO" id="GO:0016197">
    <property type="term" value="P:endosomal transport"/>
    <property type="evidence" value="ECO:0007669"/>
    <property type="project" value="TreeGrafter"/>
</dbReference>
<evidence type="ECO:0000256" key="3">
    <source>
        <dbReference type="SAM" id="MobiDB-lite"/>
    </source>
</evidence>
<organism evidence="6 7">
    <name type="scientific">Paramuricea clavata</name>
    <name type="common">Red gorgonian</name>
    <name type="synonym">Violescent sea-whip</name>
    <dbReference type="NCBI Taxonomy" id="317549"/>
    <lineage>
        <taxon>Eukaryota</taxon>
        <taxon>Metazoa</taxon>
        <taxon>Cnidaria</taxon>
        <taxon>Anthozoa</taxon>
        <taxon>Octocorallia</taxon>
        <taxon>Malacalcyonacea</taxon>
        <taxon>Plexauridae</taxon>
        <taxon>Paramuricea</taxon>
    </lineage>
</organism>
<dbReference type="Pfam" id="PF09758">
    <property type="entry name" value="FPL"/>
    <property type="match status" value="1"/>
</dbReference>
<dbReference type="GO" id="GO:0005794">
    <property type="term" value="C:Golgi apparatus"/>
    <property type="evidence" value="ECO:0007669"/>
    <property type="project" value="TreeGrafter"/>
</dbReference>
<feature type="region of interest" description="Disordered" evidence="3">
    <location>
        <begin position="1010"/>
        <end position="1047"/>
    </location>
</feature>
<accession>A0A6S7GUM8</accession>